<feature type="chain" id="PRO_5042073796" description="Knottin scorpion toxin-like domain-containing protein" evidence="1">
    <location>
        <begin position="28"/>
        <end position="73"/>
    </location>
</feature>
<name>A0AAF0XYA9_DAUCS</name>
<keyword evidence="1" id="KW-0732">Signal</keyword>
<evidence type="ECO:0008006" key="4">
    <source>
        <dbReference type="Google" id="ProtNLM"/>
    </source>
</evidence>
<evidence type="ECO:0000313" key="3">
    <source>
        <dbReference type="Proteomes" id="UP000077755"/>
    </source>
</evidence>
<dbReference type="EMBL" id="CP093351">
    <property type="protein sequence ID" value="WOH15254.1"/>
    <property type="molecule type" value="Genomic_DNA"/>
</dbReference>
<feature type="signal peptide" evidence="1">
    <location>
        <begin position="1"/>
        <end position="27"/>
    </location>
</feature>
<proteinExistence type="predicted"/>
<dbReference type="AlphaFoldDB" id="A0AAF0XYA9"/>
<evidence type="ECO:0000256" key="1">
    <source>
        <dbReference type="SAM" id="SignalP"/>
    </source>
</evidence>
<reference evidence="2" key="1">
    <citation type="journal article" date="2016" name="Nat. Genet.">
        <title>A high-quality carrot genome assembly provides new insights into carotenoid accumulation and asterid genome evolution.</title>
        <authorList>
            <person name="Iorizzo M."/>
            <person name="Ellison S."/>
            <person name="Senalik D."/>
            <person name="Zeng P."/>
            <person name="Satapoomin P."/>
            <person name="Huang J."/>
            <person name="Bowman M."/>
            <person name="Iovene M."/>
            <person name="Sanseverino W."/>
            <person name="Cavagnaro P."/>
            <person name="Yildiz M."/>
            <person name="Macko-Podgorni A."/>
            <person name="Moranska E."/>
            <person name="Grzebelus E."/>
            <person name="Grzebelus D."/>
            <person name="Ashrafi H."/>
            <person name="Zheng Z."/>
            <person name="Cheng S."/>
            <person name="Spooner D."/>
            <person name="Van Deynze A."/>
            <person name="Simon P."/>
        </authorList>
    </citation>
    <scope>NUCLEOTIDE SEQUENCE</scope>
    <source>
        <tissue evidence="2">Leaf</tissue>
    </source>
</reference>
<gene>
    <name evidence="2" type="ORF">DCAR_0934791</name>
</gene>
<protein>
    <recommendedName>
        <fullName evidence="4">Knottin scorpion toxin-like domain-containing protein</fullName>
    </recommendedName>
</protein>
<evidence type="ECO:0000313" key="2">
    <source>
        <dbReference type="EMBL" id="WOH15254.1"/>
    </source>
</evidence>
<reference evidence="2" key="2">
    <citation type="submission" date="2022-03" db="EMBL/GenBank/DDBJ databases">
        <title>Draft title - Genomic analysis of global carrot germplasm unveils the trajectory of domestication and the origin of high carotenoid orange carrot.</title>
        <authorList>
            <person name="Iorizzo M."/>
            <person name="Ellison S."/>
            <person name="Senalik D."/>
            <person name="Macko-Podgorni A."/>
            <person name="Grzebelus D."/>
            <person name="Bostan H."/>
            <person name="Rolling W."/>
            <person name="Curaba J."/>
            <person name="Simon P."/>
        </authorList>
    </citation>
    <scope>NUCLEOTIDE SEQUENCE</scope>
    <source>
        <tissue evidence="2">Leaf</tissue>
    </source>
</reference>
<sequence>MARKNISLFTNLLFITFFFIDFGPCSSYGGPAGCNTYCLGIAYRGGICQTVTSGSHTGENHCFCKTTLSRRKY</sequence>
<dbReference type="Proteomes" id="UP000077755">
    <property type="component" value="Chromosome 9"/>
</dbReference>
<keyword evidence="3" id="KW-1185">Reference proteome</keyword>
<organism evidence="2 3">
    <name type="scientific">Daucus carota subsp. sativus</name>
    <name type="common">Carrot</name>
    <dbReference type="NCBI Taxonomy" id="79200"/>
    <lineage>
        <taxon>Eukaryota</taxon>
        <taxon>Viridiplantae</taxon>
        <taxon>Streptophyta</taxon>
        <taxon>Embryophyta</taxon>
        <taxon>Tracheophyta</taxon>
        <taxon>Spermatophyta</taxon>
        <taxon>Magnoliopsida</taxon>
        <taxon>eudicotyledons</taxon>
        <taxon>Gunneridae</taxon>
        <taxon>Pentapetalae</taxon>
        <taxon>asterids</taxon>
        <taxon>campanulids</taxon>
        <taxon>Apiales</taxon>
        <taxon>Apiaceae</taxon>
        <taxon>Apioideae</taxon>
        <taxon>Scandiceae</taxon>
        <taxon>Daucinae</taxon>
        <taxon>Daucus</taxon>
        <taxon>Daucus sect. Daucus</taxon>
    </lineage>
</organism>
<accession>A0AAF0XYA9</accession>